<dbReference type="CDD" id="cd00637">
    <property type="entry name" value="7tm_classA_rhodopsin-like"/>
    <property type="match status" value="1"/>
</dbReference>
<dbReference type="PRINTS" id="PR00237">
    <property type="entry name" value="GPCRRHODOPSN"/>
</dbReference>
<feature type="transmembrane region" description="Helical" evidence="9">
    <location>
        <begin position="109"/>
        <end position="128"/>
    </location>
</feature>
<evidence type="ECO:0000256" key="8">
    <source>
        <dbReference type="ARBA" id="ARBA00023224"/>
    </source>
</evidence>
<evidence type="ECO:0000256" key="6">
    <source>
        <dbReference type="ARBA" id="ARBA00023136"/>
    </source>
</evidence>
<dbReference type="SUPFAM" id="SSF81321">
    <property type="entry name" value="Family A G protein-coupled receptor-like"/>
    <property type="match status" value="1"/>
</dbReference>
<dbReference type="Gene3D" id="1.20.1070.10">
    <property type="entry name" value="Rhodopsin 7-helix transmembrane proteins"/>
    <property type="match status" value="1"/>
</dbReference>
<organism evidence="11 12">
    <name type="scientific">Hypsibius exemplaris</name>
    <name type="common">Freshwater tardigrade</name>
    <dbReference type="NCBI Taxonomy" id="2072580"/>
    <lineage>
        <taxon>Eukaryota</taxon>
        <taxon>Metazoa</taxon>
        <taxon>Ecdysozoa</taxon>
        <taxon>Tardigrada</taxon>
        <taxon>Eutardigrada</taxon>
        <taxon>Parachela</taxon>
        <taxon>Hypsibioidea</taxon>
        <taxon>Hypsibiidae</taxon>
        <taxon>Hypsibius</taxon>
    </lineage>
</organism>
<dbReference type="AlphaFoldDB" id="A0A1W0X5F9"/>
<evidence type="ECO:0000256" key="5">
    <source>
        <dbReference type="ARBA" id="ARBA00023040"/>
    </source>
</evidence>
<dbReference type="PANTHER" id="PTHR24249">
    <property type="entry name" value="HISTAMINE RECEPTOR-RELATED G-PROTEIN COUPLED RECEPTOR"/>
    <property type="match status" value="1"/>
</dbReference>
<name>A0A1W0X5F9_HYPEX</name>
<dbReference type="InterPro" id="IPR050569">
    <property type="entry name" value="TAAR"/>
</dbReference>
<keyword evidence="12" id="KW-1185">Reference proteome</keyword>
<comment type="caution">
    <text evidence="11">The sequence shown here is derived from an EMBL/GenBank/DDBJ whole genome shotgun (WGS) entry which is preliminary data.</text>
</comment>
<feature type="transmembrane region" description="Helical" evidence="9">
    <location>
        <begin position="295"/>
        <end position="316"/>
    </location>
</feature>
<gene>
    <name evidence="11" type="ORF">BV898_03196</name>
</gene>
<accession>A0A1W0X5F9</accession>
<comment type="subcellular location">
    <subcellularLocation>
        <location evidence="1">Cell membrane</location>
        <topology evidence="1">Multi-pass membrane protein</topology>
    </subcellularLocation>
</comment>
<dbReference type="PROSITE" id="PS50262">
    <property type="entry name" value="G_PROTEIN_RECEP_F1_2"/>
    <property type="match status" value="1"/>
</dbReference>
<evidence type="ECO:0000256" key="2">
    <source>
        <dbReference type="ARBA" id="ARBA00022475"/>
    </source>
</evidence>
<dbReference type="InterPro" id="IPR017452">
    <property type="entry name" value="GPCR_Rhodpsn_7TM"/>
</dbReference>
<keyword evidence="8" id="KW-0807">Transducer</keyword>
<evidence type="ECO:0000256" key="7">
    <source>
        <dbReference type="ARBA" id="ARBA00023170"/>
    </source>
</evidence>
<evidence type="ECO:0000256" key="1">
    <source>
        <dbReference type="ARBA" id="ARBA00004651"/>
    </source>
</evidence>
<dbReference type="GO" id="GO:0004930">
    <property type="term" value="F:G protein-coupled receptor activity"/>
    <property type="evidence" value="ECO:0007669"/>
    <property type="project" value="UniProtKB-KW"/>
</dbReference>
<reference evidence="12" key="1">
    <citation type="submission" date="2017-01" db="EMBL/GenBank/DDBJ databases">
        <title>Comparative genomics of anhydrobiosis in the tardigrade Hypsibius dujardini.</title>
        <authorList>
            <person name="Yoshida Y."/>
            <person name="Koutsovoulos G."/>
            <person name="Laetsch D."/>
            <person name="Stevens L."/>
            <person name="Kumar S."/>
            <person name="Horikawa D."/>
            <person name="Ishino K."/>
            <person name="Komine S."/>
            <person name="Tomita M."/>
            <person name="Blaxter M."/>
            <person name="Arakawa K."/>
        </authorList>
    </citation>
    <scope>NUCLEOTIDE SEQUENCE [LARGE SCALE GENOMIC DNA]</scope>
    <source>
        <strain evidence="12">Z151</strain>
    </source>
</reference>
<sequence>MALSNKGNHTKFDLTIPSTGDSLTPISSLYVILETLLFLAITFGNGMVIISFIKFPGLRQKLPHHWLLHLAIADLFLGLALPFHIFLFLTKNKLSEHIEGTPFVCLARYGSATLSVEVSLVLLVLLALHVLLSVQYPYKYNVWITPTKLHAMAGATWIICIAYCAIPFFGVHNYHEDWTHVNGRNGSETCELAIIWEAWYLIVMVGLMLLLIITLCTIYYIIFRLAAQRSRRDSAIISQFTNISKRNTKAARTFLLVSASTVVCFVPFAICVLIQSEHWYEYGHTTKDDSLLSWLGAGSVLCLFFHSCLNPVIYSLRLPAFRHAFRAIFTGNCREFRRTSIEQQ</sequence>
<keyword evidence="3 9" id="KW-0812">Transmembrane</keyword>
<dbReference type="Proteomes" id="UP000192578">
    <property type="component" value="Unassembled WGS sequence"/>
</dbReference>
<feature type="transmembrane region" description="Helical" evidence="9">
    <location>
        <begin position="65"/>
        <end position="89"/>
    </location>
</feature>
<dbReference type="PANTHER" id="PTHR24249:SF414">
    <property type="entry name" value="LP14436P"/>
    <property type="match status" value="1"/>
</dbReference>
<feature type="domain" description="G-protein coupled receptors family 1 profile" evidence="10">
    <location>
        <begin position="44"/>
        <end position="314"/>
    </location>
</feature>
<keyword evidence="5" id="KW-0297">G-protein coupled receptor</keyword>
<evidence type="ECO:0000313" key="11">
    <source>
        <dbReference type="EMBL" id="OQV22759.1"/>
    </source>
</evidence>
<keyword evidence="6 9" id="KW-0472">Membrane</keyword>
<protein>
    <recommendedName>
        <fullName evidence="10">G-protein coupled receptors family 1 profile domain-containing protein</fullName>
    </recommendedName>
</protein>
<proteinExistence type="predicted"/>
<dbReference type="GO" id="GO:0005886">
    <property type="term" value="C:plasma membrane"/>
    <property type="evidence" value="ECO:0007669"/>
    <property type="project" value="UniProtKB-SubCell"/>
</dbReference>
<evidence type="ECO:0000259" key="10">
    <source>
        <dbReference type="PROSITE" id="PS50262"/>
    </source>
</evidence>
<evidence type="ECO:0000313" key="12">
    <source>
        <dbReference type="Proteomes" id="UP000192578"/>
    </source>
</evidence>
<keyword evidence="2" id="KW-1003">Cell membrane</keyword>
<feature type="transmembrane region" description="Helical" evidence="9">
    <location>
        <begin position="29"/>
        <end position="53"/>
    </location>
</feature>
<dbReference type="EMBL" id="MTYJ01000015">
    <property type="protein sequence ID" value="OQV22759.1"/>
    <property type="molecule type" value="Genomic_DNA"/>
</dbReference>
<feature type="transmembrane region" description="Helical" evidence="9">
    <location>
        <begin position="149"/>
        <end position="169"/>
    </location>
</feature>
<keyword evidence="4 9" id="KW-1133">Transmembrane helix</keyword>
<keyword evidence="7" id="KW-0675">Receptor</keyword>
<evidence type="ECO:0000256" key="9">
    <source>
        <dbReference type="SAM" id="Phobius"/>
    </source>
</evidence>
<dbReference type="OrthoDB" id="5960986at2759"/>
<feature type="transmembrane region" description="Helical" evidence="9">
    <location>
        <begin position="198"/>
        <end position="222"/>
    </location>
</feature>
<dbReference type="Pfam" id="PF00001">
    <property type="entry name" value="7tm_1"/>
    <property type="match status" value="1"/>
</dbReference>
<evidence type="ECO:0000256" key="3">
    <source>
        <dbReference type="ARBA" id="ARBA00022692"/>
    </source>
</evidence>
<feature type="transmembrane region" description="Helical" evidence="9">
    <location>
        <begin position="254"/>
        <end position="275"/>
    </location>
</feature>
<evidence type="ECO:0000256" key="4">
    <source>
        <dbReference type="ARBA" id="ARBA00022989"/>
    </source>
</evidence>
<dbReference type="InterPro" id="IPR000276">
    <property type="entry name" value="GPCR_Rhodpsn"/>
</dbReference>